<dbReference type="SUPFAM" id="SSF54427">
    <property type="entry name" value="NTF2-like"/>
    <property type="match status" value="1"/>
</dbReference>
<comment type="caution">
    <text evidence="2">The sequence shown here is derived from an EMBL/GenBank/DDBJ whole genome shotgun (WGS) entry which is preliminary data.</text>
</comment>
<accession>A0ABS4QFR2</accession>
<dbReference type="Pfam" id="PF12680">
    <property type="entry name" value="SnoaL_2"/>
    <property type="match status" value="1"/>
</dbReference>
<proteinExistence type="predicted"/>
<gene>
    <name evidence="2" type="ORF">BJ987_002422</name>
</gene>
<evidence type="ECO:0000313" key="3">
    <source>
        <dbReference type="Proteomes" id="UP001519325"/>
    </source>
</evidence>
<dbReference type="RefSeq" id="WP_209888320.1">
    <property type="nucleotide sequence ID" value="NZ_JAGGMR010000001.1"/>
</dbReference>
<dbReference type="InterPro" id="IPR037401">
    <property type="entry name" value="SnoaL-like"/>
</dbReference>
<evidence type="ECO:0000259" key="1">
    <source>
        <dbReference type="Pfam" id="PF12680"/>
    </source>
</evidence>
<dbReference type="InterPro" id="IPR032710">
    <property type="entry name" value="NTF2-like_dom_sf"/>
</dbReference>
<dbReference type="Proteomes" id="UP001519325">
    <property type="component" value="Unassembled WGS sequence"/>
</dbReference>
<name>A0ABS4QFR2_9NOCA</name>
<protein>
    <submittedName>
        <fullName evidence="2">Ketosteroid isomerase-like protein</fullName>
    </submittedName>
</protein>
<evidence type="ECO:0000313" key="2">
    <source>
        <dbReference type="EMBL" id="MBP2189521.1"/>
    </source>
</evidence>
<organism evidence="2 3">
    <name type="scientific">Nocardia goodfellowii</name>
    <dbReference type="NCBI Taxonomy" id="882446"/>
    <lineage>
        <taxon>Bacteria</taxon>
        <taxon>Bacillati</taxon>
        <taxon>Actinomycetota</taxon>
        <taxon>Actinomycetes</taxon>
        <taxon>Mycobacteriales</taxon>
        <taxon>Nocardiaceae</taxon>
        <taxon>Nocardia</taxon>
    </lineage>
</organism>
<dbReference type="EMBL" id="JAGGMR010000001">
    <property type="protein sequence ID" value="MBP2189521.1"/>
    <property type="molecule type" value="Genomic_DNA"/>
</dbReference>
<feature type="domain" description="SnoaL-like" evidence="1">
    <location>
        <begin position="14"/>
        <end position="114"/>
    </location>
</feature>
<reference evidence="2 3" key="1">
    <citation type="submission" date="2021-03" db="EMBL/GenBank/DDBJ databases">
        <title>Sequencing the genomes of 1000 actinobacteria strains.</title>
        <authorList>
            <person name="Klenk H.-P."/>
        </authorList>
    </citation>
    <scope>NUCLEOTIDE SEQUENCE [LARGE SCALE GENOMIC DNA]</scope>
    <source>
        <strain evidence="2 3">DSM 45516</strain>
    </source>
</reference>
<dbReference type="Gene3D" id="3.10.450.50">
    <property type="match status" value="1"/>
</dbReference>
<keyword evidence="3" id="KW-1185">Reference proteome</keyword>
<sequence>MALNPTAEALLAAVQASPRAVAAHDKSAWVALFAADAEVNDPVGARPHLGRAAIERFYDTFIAPNGIAFDIELDLVHGQSVVRDLYIETTMSTGATVRVPMHLRYDLAEIDGLWKIVRLAAHWEFAAMVTQLMLRTGVRGLTASAKLGPQLILNQGVGGMVGLMRAIRSVGRSGKDAVAQLFTAAAATDIGRVRTLLDDSAILQLPAGSTVSVEEFTNRTRNMRWDKLIAAGRTVSASVRLDEARGVAFVDFATGSRRITAITVFLDENT</sequence>